<reference evidence="3 4" key="1">
    <citation type="submission" date="2024-02" db="EMBL/GenBank/DDBJ databases">
        <title>Seven novel Bacillus-like species.</title>
        <authorList>
            <person name="Liu G."/>
        </authorList>
    </citation>
    <scope>NUCLEOTIDE SEQUENCE [LARGE SCALE GENOMIC DNA]</scope>
    <source>
        <strain evidence="3 4">FJAT-52054</strain>
    </source>
</reference>
<gene>
    <name evidence="3" type="ORF">WCV65_08570</name>
</gene>
<dbReference type="EMBL" id="CP147407">
    <property type="protein sequence ID" value="WXB98512.1"/>
    <property type="molecule type" value="Genomic_DNA"/>
</dbReference>
<keyword evidence="4" id="KW-1185">Reference proteome</keyword>
<dbReference type="InterPro" id="IPR053150">
    <property type="entry name" value="Teicoplanin_resist-assoc"/>
</dbReference>
<keyword evidence="1" id="KW-0472">Membrane</keyword>
<feature type="transmembrane region" description="Helical" evidence="1">
    <location>
        <begin position="32"/>
        <end position="50"/>
    </location>
</feature>
<evidence type="ECO:0000313" key="3">
    <source>
        <dbReference type="EMBL" id="WXB98512.1"/>
    </source>
</evidence>
<dbReference type="RefSeq" id="WP_338781598.1">
    <property type="nucleotide sequence ID" value="NZ_CP147407.1"/>
</dbReference>
<protein>
    <submittedName>
        <fullName evidence="3">VanZ family protein</fullName>
    </submittedName>
</protein>
<dbReference type="InterPro" id="IPR006976">
    <property type="entry name" value="VanZ-like"/>
</dbReference>
<dbReference type="PANTHER" id="PTHR36834:SF1">
    <property type="entry name" value="INTEGRAL MEMBRANE PROTEIN"/>
    <property type="match status" value="1"/>
</dbReference>
<keyword evidence="1" id="KW-1133">Transmembrane helix</keyword>
<name>A0ABZ2NMY8_9BACI</name>
<dbReference type="PANTHER" id="PTHR36834">
    <property type="entry name" value="MEMBRANE PROTEIN-RELATED"/>
    <property type="match status" value="1"/>
</dbReference>
<keyword evidence="1" id="KW-0812">Transmembrane</keyword>
<evidence type="ECO:0000256" key="1">
    <source>
        <dbReference type="SAM" id="Phobius"/>
    </source>
</evidence>
<feature type="transmembrane region" description="Helical" evidence="1">
    <location>
        <begin position="158"/>
        <end position="176"/>
    </location>
</feature>
<accession>A0ABZ2NMY8</accession>
<dbReference type="Proteomes" id="UP001377337">
    <property type="component" value="Chromosome"/>
</dbReference>
<sequence length="182" mass="20280">MRRKIKGIIDDIKKVLSMKDGMIMVKKQLKTVAAGTLIIYLAFLLKLVLFKQIPLHESPEHFAALSGDLIKQNFAYSNMTPFATVKRYMMVAHSRPGLSIPNLLGNLAGFIPFGLLIPVMVKKLRNSWLMLLLSFLFSLALEIIQLSLALGVFDVDDLLLNTAGGVFGYLLFSLLIKIGRSK</sequence>
<feature type="transmembrane region" description="Helical" evidence="1">
    <location>
        <begin position="103"/>
        <end position="121"/>
    </location>
</feature>
<feature type="transmembrane region" description="Helical" evidence="1">
    <location>
        <begin position="128"/>
        <end position="152"/>
    </location>
</feature>
<proteinExistence type="predicted"/>
<feature type="domain" description="VanZ-like" evidence="2">
    <location>
        <begin position="38"/>
        <end position="175"/>
    </location>
</feature>
<evidence type="ECO:0000259" key="2">
    <source>
        <dbReference type="Pfam" id="PF04892"/>
    </source>
</evidence>
<dbReference type="Pfam" id="PF04892">
    <property type="entry name" value="VanZ"/>
    <property type="match status" value="1"/>
</dbReference>
<organism evidence="3 4">
    <name type="scientific">Metabacillus sediminis</name>
    <dbReference type="NCBI Taxonomy" id="3117746"/>
    <lineage>
        <taxon>Bacteria</taxon>
        <taxon>Bacillati</taxon>
        <taxon>Bacillota</taxon>
        <taxon>Bacilli</taxon>
        <taxon>Bacillales</taxon>
        <taxon>Bacillaceae</taxon>
        <taxon>Metabacillus</taxon>
    </lineage>
</organism>
<evidence type="ECO:0000313" key="4">
    <source>
        <dbReference type="Proteomes" id="UP001377337"/>
    </source>
</evidence>